<dbReference type="PANTHER" id="PTHR44873:SF1">
    <property type="entry name" value="DNAJ HOMOLOG SUBFAMILY C MEMBER 30, MITOCHONDRIAL"/>
    <property type="match status" value="1"/>
</dbReference>
<dbReference type="CDD" id="cd06257">
    <property type="entry name" value="DnaJ"/>
    <property type="match status" value="1"/>
</dbReference>
<comment type="caution">
    <text evidence="2">The sequence shown here is derived from an EMBL/GenBank/DDBJ whole genome shotgun (WGS) entry which is preliminary data.</text>
</comment>
<dbReference type="PROSITE" id="PS50076">
    <property type="entry name" value="DNAJ_2"/>
    <property type="match status" value="1"/>
</dbReference>
<accession>A0A3N2QC30</accession>
<feature type="domain" description="J" evidence="1">
    <location>
        <begin position="472"/>
        <end position="526"/>
    </location>
</feature>
<protein>
    <submittedName>
        <fullName evidence="2">J domain-containing protein</fullName>
    </submittedName>
</protein>
<reference evidence="2 3" key="1">
    <citation type="submission" date="2018-09" db="EMBL/GenBank/DDBJ databases">
        <title>Comparative Genomics of Wolbachia-Cardinium Dual Endosymbiosis in a Plant-Parasitic Nematode.</title>
        <authorList>
            <person name="Brown A.M.V."/>
            <person name="Wasala S.K."/>
            <person name="Howe D.K."/>
            <person name="Peetz A.B."/>
            <person name="Zasada I.A."/>
            <person name="Denver D.R."/>
        </authorList>
    </citation>
    <scope>NUCLEOTIDE SEQUENCE [LARGE SCALE GENOMIC DNA]</scope>
    <source>
        <strain evidence="2 3">Pp_1</strain>
    </source>
</reference>
<dbReference type="PROSITE" id="PS51257">
    <property type="entry name" value="PROKAR_LIPOPROTEIN"/>
    <property type="match status" value="1"/>
</dbReference>
<dbReference type="InterPro" id="IPR053025">
    <property type="entry name" value="Mito_ATP_Synthase-Asso"/>
</dbReference>
<proteinExistence type="predicted"/>
<gene>
    <name evidence="2" type="ORF">EDM02_02750</name>
</gene>
<dbReference type="Proteomes" id="UP000270927">
    <property type="component" value="Unassembled WGS sequence"/>
</dbReference>
<dbReference type="InterPro" id="IPR001623">
    <property type="entry name" value="DnaJ_domain"/>
</dbReference>
<dbReference type="Gene3D" id="1.10.287.110">
    <property type="entry name" value="DnaJ domain"/>
    <property type="match status" value="1"/>
</dbReference>
<dbReference type="SMART" id="SM00271">
    <property type="entry name" value="DnaJ"/>
    <property type="match status" value="1"/>
</dbReference>
<sequence length="526" mass="57096">MTNQNYRNRVLGTPFFYLSTIALVGCSKSVSKLTVENNYENNSAHVSTLLLDDKKDDSPWVVVDPNKLDVKKVAEQTKAIAEAAQEAAHIMEMYASEIDTDAICAQGVMVHTQYSATAWPSRLREILHTTSTDLKTVSASAVSISESLKKIAKIRKKAADKIAPLADMLMPKENKKFFKLNENIKRVIDLIAEIQVKERESIAAIKKELYAALSCYRIEETTMTDRVIAYVEEIAAMQNVAIDQTDGVLTYLRKLLQHACRMHLLMCIPGEDINTVPSAVKPMPYAQDGTVEVTMLKNRSGYLAKIKEILGECGTGLSQAAAHGMTMASTGLSYAASKGAAGIKYATPIAASAAKYAAVKGAQGVVYMAPIAASATKYAAVKGAKGLSYMAPIAASAAKYAAVKGGKGVVYIAPIAASAAKYAAVKGAKGVRHLYHHTQHLTSSYVHDASNYTSNHIEPSRNIAAKRMSQVEARRILGLGVDANQKAIRSAYYQLSLQWHPDKNNNSPVARSMFRLVNAAYRELQP</sequence>
<dbReference type="InterPro" id="IPR036869">
    <property type="entry name" value="J_dom_sf"/>
</dbReference>
<dbReference type="SUPFAM" id="SSF46565">
    <property type="entry name" value="Chaperone J-domain"/>
    <property type="match status" value="1"/>
</dbReference>
<dbReference type="PRINTS" id="PR00625">
    <property type="entry name" value="JDOMAIN"/>
</dbReference>
<dbReference type="PANTHER" id="PTHR44873">
    <property type="entry name" value="DNAJ HOMOLOG SUBFAMILY C MEMBER 30, MITOCHONDRIAL"/>
    <property type="match status" value="1"/>
</dbReference>
<dbReference type="AlphaFoldDB" id="A0A3N2QC30"/>
<evidence type="ECO:0000313" key="2">
    <source>
        <dbReference type="EMBL" id="ROT47335.1"/>
    </source>
</evidence>
<organism evidence="2 3">
    <name type="scientific">Candidatus Cardinium hertigii</name>
    <dbReference type="NCBI Taxonomy" id="247481"/>
    <lineage>
        <taxon>Bacteria</taxon>
        <taxon>Pseudomonadati</taxon>
        <taxon>Bacteroidota</taxon>
        <taxon>Cytophagia</taxon>
        <taxon>Cytophagales</taxon>
        <taxon>Amoebophilaceae</taxon>
        <taxon>Candidatus Cardinium</taxon>
    </lineage>
</organism>
<dbReference type="EMBL" id="RARA01000024">
    <property type="protein sequence ID" value="ROT47335.1"/>
    <property type="molecule type" value="Genomic_DNA"/>
</dbReference>
<name>A0A3N2QC30_9BACT</name>
<keyword evidence="3" id="KW-1185">Reference proteome</keyword>
<dbReference type="RefSeq" id="WP_123662850.1">
    <property type="nucleotide sequence ID" value="NZ_RARA01000024.1"/>
</dbReference>
<evidence type="ECO:0000259" key="1">
    <source>
        <dbReference type="PROSITE" id="PS50076"/>
    </source>
</evidence>
<evidence type="ECO:0000313" key="3">
    <source>
        <dbReference type="Proteomes" id="UP000270927"/>
    </source>
</evidence>
<dbReference type="Pfam" id="PF00226">
    <property type="entry name" value="DnaJ"/>
    <property type="match status" value="1"/>
</dbReference>
<dbReference type="OrthoDB" id="9779622at2"/>